<dbReference type="EMBL" id="CP064789">
    <property type="protein sequence ID" value="QSG12351.1"/>
    <property type="molecule type" value="Genomic_DNA"/>
</dbReference>
<sequence length="198" mass="21016">MSPRTPLVDPGSYFERDDRPSLRLGLGLIGANVVLSLLVTWWFVIRLIGRIDVSATARAEAESMVSVTLFGMFFAILIGYVLFAGIIHVFVWFAGGERGFGTTLVIVGESALVSILLLPLTAVGFGLLVQQVPAEPEAAIDAMERMQNGTTPVLFVVGLVRGLWEAAIQAAGIATVHEIPLGKAALVTFGLAVIGVLL</sequence>
<feature type="transmembrane region" description="Helical" evidence="5">
    <location>
        <begin position="111"/>
        <end position="132"/>
    </location>
</feature>
<name>A0A897NJ57_9EURY</name>
<proteinExistence type="predicted"/>
<keyword evidence="4 5" id="KW-0472">Membrane</keyword>
<dbReference type="InterPro" id="IPR006977">
    <property type="entry name" value="Yip1_dom"/>
</dbReference>
<dbReference type="RefSeq" id="WP_229124328.1">
    <property type="nucleotide sequence ID" value="NZ_CP064789.1"/>
</dbReference>
<feature type="domain" description="Yip1" evidence="6">
    <location>
        <begin position="7"/>
        <end position="197"/>
    </location>
</feature>
<evidence type="ECO:0000259" key="6">
    <source>
        <dbReference type="Pfam" id="PF04893"/>
    </source>
</evidence>
<dbReference type="Pfam" id="PF04893">
    <property type="entry name" value="Yip1"/>
    <property type="match status" value="1"/>
</dbReference>
<evidence type="ECO:0000256" key="4">
    <source>
        <dbReference type="ARBA" id="ARBA00023136"/>
    </source>
</evidence>
<keyword evidence="2 5" id="KW-0812">Transmembrane</keyword>
<evidence type="ECO:0000313" key="7">
    <source>
        <dbReference type="EMBL" id="QSG12351.1"/>
    </source>
</evidence>
<keyword evidence="3 5" id="KW-1133">Transmembrane helix</keyword>
<evidence type="ECO:0000256" key="1">
    <source>
        <dbReference type="ARBA" id="ARBA00004141"/>
    </source>
</evidence>
<feature type="transmembrane region" description="Helical" evidence="5">
    <location>
        <begin position="24"/>
        <end position="44"/>
    </location>
</feature>
<evidence type="ECO:0000256" key="2">
    <source>
        <dbReference type="ARBA" id="ARBA00022692"/>
    </source>
</evidence>
<evidence type="ECO:0000256" key="3">
    <source>
        <dbReference type="ARBA" id="ARBA00022989"/>
    </source>
</evidence>
<comment type="subcellular location">
    <subcellularLocation>
        <location evidence="1">Membrane</location>
        <topology evidence="1">Multi-pass membrane protein</topology>
    </subcellularLocation>
</comment>
<dbReference type="Proteomes" id="UP000663305">
    <property type="component" value="Chromosome"/>
</dbReference>
<accession>A0A897NJ57</accession>
<protein>
    <submittedName>
        <fullName evidence="7">Putative conserved membrane protein, Yip1family</fullName>
    </submittedName>
</protein>
<evidence type="ECO:0000313" key="8">
    <source>
        <dbReference type="Proteomes" id="UP000663305"/>
    </source>
</evidence>
<organism evidence="7 8">
    <name type="scientific">Halapricum desulfuricans</name>
    <dbReference type="NCBI Taxonomy" id="2841257"/>
    <lineage>
        <taxon>Archaea</taxon>
        <taxon>Methanobacteriati</taxon>
        <taxon>Methanobacteriota</taxon>
        <taxon>Stenosarchaea group</taxon>
        <taxon>Halobacteria</taxon>
        <taxon>Halobacteriales</taxon>
        <taxon>Haloarculaceae</taxon>
        <taxon>Halapricum</taxon>
    </lineage>
</organism>
<dbReference type="GO" id="GO:0016020">
    <property type="term" value="C:membrane"/>
    <property type="evidence" value="ECO:0007669"/>
    <property type="project" value="UniProtKB-SubCell"/>
</dbReference>
<gene>
    <name evidence="7" type="ORF">HSBGL_1941</name>
</gene>
<feature type="transmembrane region" description="Helical" evidence="5">
    <location>
        <begin position="65"/>
        <end position="91"/>
    </location>
</feature>
<evidence type="ECO:0000256" key="5">
    <source>
        <dbReference type="SAM" id="Phobius"/>
    </source>
</evidence>
<reference evidence="7" key="1">
    <citation type="submission" date="2020-11" db="EMBL/GenBank/DDBJ databases">
        <title>Carbohydrate-dependent, anaerobic sulfur respiration: A novel catabolism in halophilic archaea.</title>
        <authorList>
            <person name="Sorokin D.Y."/>
            <person name="Messina E."/>
            <person name="Smedile F."/>
            <person name="La Cono V."/>
            <person name="Hallsworth J.E."/>
            <person name="Yakimov M.M."/>
        </authorList>
    </citation>
    <scope>NUCLEOTIDE SEQUENCE</scope>
    <source>
        <strain evidence="7">HSR-Bgl</strain>
    </source>
</reference>
<dbReference type="GeneID" id="68861474"/>
<dbReference type="AlphaFoldDB" id="A0A897NJ57"/>